<name>A0ABU5REH8_9PSEU</name>
<dbReference type="InterPro" id="IPR018114">
    <property type="entry name" value="TRYPSIN_HIS"/>
</dbReference>
<dbReference type="EMBL" id="JAYFSI010000008">
    <property type="protein sequence ID" value="MEA5364000.1"/>
    <property type="molecule type" value="Genomic_DNA"/>
</dbReference>
<protein>
    <submittedName>
        <fullName evidence="4">Trypsin-like serine protease</fullName>
        <ecNumber evidence="4">3.4.21.-</ecNumber>
    </submittedName>
</protein>
<dbReference type="PROSITE" id="PS50240">
    <property type="entry name" value="TRYPSIN_DOM"/>
    <property type="match status" value="1"/>
</dbReference>
<dbReference type="PROSITE" id="PS00134">
    <property type="entry name" value="TRYPSIN_HIS"/>
    <property type="match status" value="1"/>
</dbReference>
<dbReference type="Gene3D" id="2.40.10.10">
    <property type="entry name" value="Trypsin-like serine proteases"/>
    <property type="match status" value="1"/>
</dbReference>
<dbReference type="SMART" id="SM00020">
    <property type="entry name" value="Tryp_SPc"/>
    <property type="match status" value="1"/>
</dbReference>
<dbReference type="InterPro" id="IPR050430">
    <property type="entry name" value="Peptidase_S1"/>
</dbReference>
<dbReference type="GO" id="GO:0016787">
    <property type="term" value="F:hydrolase activity"/>
    <property type="evidence" value="ECO:0007669"/>
    <property type="project" value="UniProtKB-KW"/>
</dbReference>
<dbReference type="InterPro" id="IPR009003">
    <property type="entry name" value="Peptidase_S1_PA"/>
</dbReference>
<dbReference type="EC" id="3.4.21.-" evidence="4"/>
<reference evidence="4 5" key="1">
    <citation type="submission" date="2023-12" db="EMBL/GenBank/DDBJ databases">
        <title>Amycolatopsis sp. V23-08.</title>
        <authorList>
            <person name="Somphong A."/>
        </authorList>
    </citation>
    <scope>NUCLEOTIDE SEQUENCE [LARGE SCALE GENOMIC DNA]</scope>
    <source>
        <strain evidence="4 5">V23-08</strain>
    </source>
</reference>
<sequence>MPDPVIPFNAKLTSQDIPVPDGTVRSGACSGSLVDPEWVVTAGHCFHDVNDVRVGGKPRYHMTVTLGKLKDSDTGGESAEVIDVRQSALNDLAVVKLSKPITGITPLKLADEPPSKGQPLKFAGWGSVSATVVAPSDHLKRGNFTVAKIRQTTLEAAPVVTRTVENSPCKDDSGGPFFTSDDDRTGTLVAIVNDGPACPQPGLEVIARVDVVANWIHQQINEG</sequence>
<dbReference type="PRINTS" id="PR00722">
    <property type="entry name" value="CHYMOTRYPSIN"/>
</dbReference>
<evidence type="ECO:0000256" key="2">
    <source>
        <dbReference type="ARBA" id="ARBA00023157"/>
    </source>
</evidence>
<feature type="domain" description="Peptidase S1" evidence="3">
    <location>
        <begin position="7"/>
        <end position="221"/>
    </location>
</feature>
<dbReference type="RefSeq" id="WP_323331752.1">
    <property type="nucleotide sequence ID" value="NZ_JAYFSI010000008.1"/>
</dbReference>
<accession>A0ABU5REH8</accession>
<dbReference type="InterPro" id="IPR001314">
    <property type="entry name" value="Peptidase_S1A"/>
</dbReference>
<evidence type="ECO:0000256" key="1">
    <source>
        <dbReference type="ARBA" id="ARBA00007664"/>
    </source>
</evidence>
<evidence type="ECO:0000313" key="5">
    <source>
        <dbReference type="Proteomes" id="UP001304298"/>
    </source>
</evidence>
<organism evidence="4 5">
    <name type="scientific">Amycolatopsis heterodermiae</name>
    <dbReference type="NCBI Taxonomy" id="3110235"/>
    <lineage>
        <taxon>Bacteria</taxon>
        <taxon>Bacillati</taxon>
        <taxon>Actinomycetota</taxon>
        <taxon>Actinomycetes</taxon>
        <taxon>Pseudonocardiales</taxon>
        <taxon>Pseudonocardiaceae</taxon>
        <taxon>Amycolatopsis</taxon>
    </lineage>
</organism>
<dbReference type="Proteomes" id="UP001304298">
    <property type="component" value="Unassembled WGS sequence"/>
</dbReference>
<dbReference type="InterPro" id="IPR043504">
    <property type="entry name" value="Peptidase_S1_PA_chymotrypsin"/>
</dbReference>
<evidence type="ECO:0000259" key="3">
    <source>
        <dbReference type="PROSITE" id="PS50240"/>
    </source>
</evidence>
<comment type="caution">
    <text evidence="4">The sequence shown here is derived from an EMBL/GenBank/DDBJ whole genome shotgun (WGS) entry which is preliminary data.</text>
</comment>
<keyword evidence="5" id="KW-1185">Reference proteome</keyword>
<gene>
    <name evidence="4" type="ORF">VA596_31015</name>
</gene>
<keyword evidence="2" id="KW-1015">Disulfide bond</keyword>
<dbReference type="PANTHER" id="PTHR24276:SF98">
    <property type="entry name" value="FI18310P1-RELATED"/>
    <property type="match status" value="1"/>
</dbReference>
<dbReference type="PANTHER" id="PTHR24276">
    <property type="entry name" value="POLYSERASE-RELATED"/>
    <property type="match status" value="1"/>
</dbReference>
<comment type="similarity">
    <text evidence="1">Belongs to the peptidase S1 family.</text>
</comment>
<proteinExistence type="inferred from homology"/>
<dbReference type="SUPFAM" id="SSF50494">
    <property type="entry name" value="Trypsin-like serine proteases"/>
    <property type="match status" value="1"/>
</dbReference>
<dbReference type="Pfam" id="PF00089">
    <property type="entry name" value="Trypsin"/>
    <property type="match status" value="1"/>
</dbReference>
<dbReference type="InterPro" id="IPR001254">
    <property type="entry name" value="Trypsin_dom"/>
</dbReference>
<evidence type="ECO:0000313" key="4">
    <source>
        <dbReference type="EMBL" id="MEA5364000.1"/>
    </source>
</evidence>
<keyword evidence="4" id="KW-0378">Hydrolase</keyword>